<comment type="caution">
    <text evidence="1">The sequence shown here is derived from an EMBL/GenBank/DDBJ whole genome shotgun (WGS) entry which is preliminary data.</text>
</comment>
<proteinExistence type="predicted"/>
<dbReference type="EMBL" id="JAKIKS010000006">
    <property type="protein sequence ID" value="MCL1123429.1"/>
    <property type="molecule type" value="Genomic_DNA"/>
</dbReference>
<gene>
    <name evidence="1" type="ORF">L2764_02765</name>
</gene>
<dbReference type="RefSeq" id="WP_248938717.1">
    <property type="nucleotide sequence ID" value="NZ_JAKIKS010000006.1"/>
</dbReference>
<dbReference type="Proteomes" id="UP001203423">
    <property type="component" value="Unassembled WGS sequence"/>
</dbReference>
<organism evidence="1 2">
    <name type="scientific">Shewanella surugensis</name>
    <dbReference type="NCBI Taxonomy" id="212020"/>
    <lineage>
        <taxon>Bacteria</taxon>
        <taxon>Pseudomonadati</taxon>
        <taxon>Pseudomonadota</taxon>
        <taxon>Gammaproteobacteria</taxon>
        <taxon>Alteromonadales</taxon>
        <taxon>Shewanellaceae</taxon>
        <taxon>Shewanella</taxon>
    </lineage>
</organism>
<protein>
    <recommendedName>
        <fullName evidence="3">GNAT family N-acetyltransferase</fullName>
    </recommendedName>
</protein>
<evidence type="ECO:0000313" key="1">
    <source>
        <dbReference type="EMBL" id="MCL1123429.1"/>
    </source>
</evidence>
<accession>A0ABT0L785</accession>
<reference evidence="1 2" key="1">
    <citation type="submission" date="2022-01" db="EMBL/GenBank/DDBJ databases">
        <title>Whole genome-based taxonomy of the Shewanellaceae.</title>
        <authorList>
            <person name="Martin-Rodriguez A.J."/>
        </authorList>
    </citation>
    <scope>NUCLEOTIDE SEQUENCE [LARGE SCALE GENOMIC DNA]</scope>
    <source>
        <strain evidence="1 2">DSM 17177</strain>
    </source>
</reference>
<sequence>MFEKNSQLPVNILTAENITHFRANGADRLISSYMKQGCRPFINNVDTKIHLLQIHHQYVIPFTVNEKEYEASYVCSPYNAFVSYGRDALLSRYPSMIKKTLKIMINCLASPLKLMSINRCVQVNNRLWSTNLYPQINVPIAQIRQTLTQAYPTHALAFRSLNQTLNHTLIHELKSAGFMLLPSRPICMIDYRTPMPLSKKSSKNDRRHLRNTRYQLIEKIDIEYASELHELYQKMFIKQHSQHNPQFTTLFFETCINQNAIEIQALKDPETGRLVAMLGLYIEGSVLTVPFSGYDTLLDKKQQLYPILNAIIAQVCSERRLICHASSGAMDFKCARGGIEEMEFTAIDVNHLPWFKQIGWKGLSQLSRLFFKEQKR</sequence>
<keyword evidence="2" id="KW-1185">Reference proteome</keyword>
<evidence type="ECO:0000313" key="2">
    <source>
        <dbReference type="Proteomes" id="UP001203423"/>
    </source>
</evidence>
<evidence type="ECO:0008006" key="3">
    <source>
        <dbReference type="Google" id="ProtNLM"/>
    </source>
</evidence>
<name>A0ABT0L785_9GAMM</name>